<protein>
    <submittedName>
        <fullName evidence="4">Uncharacterized protein</fullName>
    </submittedName>
</protein>
<organism evidence="4 5">
    <name type="scientific">Paraburkholderia fynbosensis</name>
    <dbReference type="NCBI Taxonomy" id="1200993"/>
    <lineage>
        <taxon>Bacteria</taxon>
        <taxon>Pseudomonadati</taxon>
        <taxon>Pseudomonadota</taxon>
        <taxon>Betaproteobacteria</taxon>
        <taxon>Burkholderiales</taxon>
        <taxon>Burkholderiaceae</taxon>
        <taxon>Paraburkholderia</taxon>
    </lineage>
</organism>
<sequence length="387" mass="42276">MDQPNTKNALSDLQTALEETVIFTIPPHYERWQDGFKSLDKARTKVAEIKVKLEHAESAPLWLMSDLARVQGRLNDFVRLRDDFYNQYPNGGDSDNWRSLHEAERSLTELQRDVDRLKNDIRAYMSGSRTAPPTNREKQDSNNIGLLDSLIILFASTACTLLLFWMAANVVHVPLFETLPTWVSGGFTSIWATVSASAAGIGAAVIRAFDKTAPRPNYLVWILGTTILLVLLIVGLGKLIPPSPPTSKTGIDSPPPLTAPTPTQSLASTSNVGESVGVSPASSSPAIPETHSFTQTELRAPVGNDSAHQAQMDICFRANPDRQSLPDHCDESGQRHAQNTFCNAKGYRESTGEILTMFFDGPTMTIGSGDRCAAGGCKTFQQITCIK</sequence>
<proteinExistence type="predicted"/>
<gene>
    <name evidence="4" type="ORF">LMG27177_01132</name>
</gene>
<dbReference type="Proteomes" id="UP000494252">
    <property type="component" value="Unassembled WGS sequence"/>
</dbReference>
<feature type="compositionally biased region" description="Low complexity" evidence="2">
    <location>
        <begin position="272"/>
        <end position="289"/>
    </location>
</feature>
<evidence type="ECO:0000256" key="2">
    <source>
        <dbReference type="SAM" id="MobiDB-lite"/>
    </source>
</evidence>
<evidence type="ECO:0000256" key="1">
    <source>
        <dbReference type="SAM" id="Coils"/>
    </source>
</evidence>
<keyword evidence="1" id="KW-0175">Coiled coil</keyword>
<keyword evidence="3" id="KW-0812">Transmembrane</keyword>
<accession>A0A6J5FJW3</accession>
<name>A0A6J5FJW3_9BURK</name>
<feature type="transmembrane region" description="Helical" evidence="3">
    <location>
        <begin position="188"/>
        <end position="206"/>
    </location>
</feature>
<feature type="coiled-coil region" evidence="1">
    <location>
        <begin position="100"/>
        <end position="127"/>
    </location>
</feature>
<feature type="region of interest" description="Disordered" evidence="2">
    <location>
        <begin position="245"/>
        <end position="290"/>
    </location>
</feature>
<evidence type="ECO:0000313" key="4">
    <source>
        <dbReference type="EMBL" id="CAB3781969.1"/>
    </source>
</evidence>
<feature type="transmembrane region" description="Helical" evidence="3">
    <location>
        <begin position="218"/>
        <end position="240"/>
    </location>
</feature>
<evidence type="ECO:0000313" key="5">
    <source>
        <dbReference type="Proteomes" id="UP000494252"/>
    </source>
</evidence>
<dbReference type="AlphaFoldDB" id="A0A6J5FJW3"/>
<evidence type="ECO:0000256" key="3">
    <source>
        <dbReference type="SAM" id="Phobius"/>
    </source>
</evidence>
<reference evidence="4 5" key="1">
    <citation type="submission" date="2020-04" db="EMBL/GenBank/DDBJ databases">
        <authorList>
            <person name="De Canck E."/>
        </authorList>
    </citation>
    <scope>NUCLEOTIDE SEQUENCE [LARGE SCALE GENOMIC DNA]</scope>
    <source>
        <strain evidence="4 5">LMG 27177</strain>
    </source>
</reference>
<keyword evidence="5" id="KW-1185">Reference proteome</keyword>
<keyword evidence="3" id="KW-1133">Transmembrane helix</keyword>
<keyword evidence="3" id="KW-0472">Membrane</keyword>
<feature type="transmembrane region" description="Helical" evidence="3">
    <location>
        <begin position="146"/>
        <end position="168"/>
    </location>
</feature>
<feature type="compositionally biased region" description="Polar residues" evidence="2">
    <location>
        <begin position="260"/>
        <end position="271"/>
    </location>
</feature>
<dbReference type="EMBL" id="CADIKI010000003">
    <property type="protein sequence ID" value="CAB3781969.1"/>
    <property type="molecule type" value="Genomic_DNA"/>
</dbReference>
<dbReference type="RefSeq" id="WP_175158484.1">
    <property type="nucleotide sequence ID" value="NZ_CADIKI010000003.1"/>
</dbReference>